<protein>
    <recommendedName>
        <fullName evidence="3">Lipoprotein</fullName>
    </recommendedName>
</protein>
<sequence length="139" mass="14953">MLNVKLKALSTLICVVVLADILVGCSMKPVTAQEAKPISSDRQYAYSGEDEASLVVTRDKGFTEGDGGIRIDVLIDGKLAAKVKAGEVVRFGLKAGTHIIAVTIGSTLVEREVNLKAGDTVRRRITYYNNLDITPTAFK</sequence>
<name>A0ABZ2D7K5_9PSED</name>
<proteinExistence type="predicted"/>
<accession>A0ABZ2D7K5</accession>
<evidence type="ECO:0000313" key="2">
    <source>
        <dbReference type="Proteomes" id="UP001347174"/>
    </source>
</evidence>
<gene>
    <name evidence="1" type="ORF">QYQ93_15300</name>
</gene>
<evidence type="ECO:0008006" key="3">
    <source>
        <dbReference type="Google" id="ProtNLM"/>
    </source>
</evidence>
<dbReference type="EMBL" id="CP129946">
    <property type="protein sequence ID" value="WWA74213.1"/>
    <property type="molecule type" value="Genomic_DNA"/>
</dbReference>
<evidence type="ECO:0000313" key="1">
    <source>
        <dbReference type="EMBL" id="WWA74213.1"/>
    </source>
</evidence>
<dbReference type="Proteomes" id="UP001347174">
    <property type="component" value="Chromosome"/>
</dbReference>
<keyword evidence="2" id="KW-1185">Reference proteome</keyword>
<organism evidence="1 2">
    <name type="scientific">Pseudomonas khavaziana</name>
    <dbReference type="NCBI Taxonomy" id="2842351"/>
    <lineage>
        <taxon>Bacteria</taxon>
        <taxon>Pseudomonadati</taxon>
        <taxon>Pseudomonadota</taxon>
        <taxon>Gammaproteobacteria</taxon>
        <taxon>Pseudomonadales</taxon>
        <taxon>Pseudomonadaceae</taxon>
        <taxon>Pseudomonas</taxon>
    </lineage>
</organism>
<reference evidence="1 2" key="1">
    <citation type="submission" date="2023-07" db="EMBL/GenBank/DDBJ databases">
        <title>Plant endophyte Pseudomonas khavaziana can be used to control wheat stem rot.</title>
        <authorList>
            <person name="Guo S."/>
            <person name="Shen X."/>
        </authorList>
    </citation>
    <scope>NUCLEOTIDE SEQUENCE [LARGE SCALE GENOMIC DNA]</scope>
    <source>
        <strain evidence="1 2">SR9</strain>
    </source>
</reference>
<dbReference type="RefSeq" id="WP_043047657.1">
    <property type="nucleotide sequence ID" value="NZ_CP129946.1"/>
</dbReference>